<dbReference type="EMBL" id="ML996092">
    <property type="protein sequence ID" value="KAF2148834.1"/>
    <property type="molecule type" value="Genomic_DNA"/>
</dbReference>
<evidence type="ECO:0000313" key="2">
    <source>
        <dbReference type="Proteomes" id="UP000799439"/>
    </source>
</evidence>
<comment type="caution">
    <text evidence="1">The sequence shown here is derived from an EMBL/GenBank/DDBJ whole genome shotgun (WGS) entry which is preliminary data.</text>
</comment>
<gene>
    <name evidence="1" type="ORF">K461DRAFT_271436</name>
</gene>
<dbReference type="OrthoDB" id="10254221at2759"/>
<dbReference type="Proteomes" id="UP000799439">
    <property type="component" value="Unassembled WGS sequence"/>
</dbReference>
<reference evidence="1" key="1">
    <citation type="journal article" date="2020" name="Stud. Mycol.">
        <title>101 Dothideomycetes genomes: a test case for predicting lifestyles and emergence of pathogens.</title>
        <authorList>
            <person name="Haridas S."/>
            <person name="Albert R."/>
            <person name="Binder M."/>
            <person name="Bloem J."/>
            <person name="Labutti K."/>
            <person name="Salamov A."/>
            <person name="Andreopoulos B."/>
            <person name="Baker S."/>
            <person name="Barry K."/>
            <person name="Bills G."/>
            <person name="Bluhm B."/>
            <person name="Cannon C."/>
            <person name="Castanera R."/>
            <person name="Culley D."/>
            <person name="Daum C."/>
            <person name="Ezra D."/>
            <person name="Gonzalez J."/>
            <person name="Henrissat B."/>
            <person name="Kuo A."/>
            <person name="Liang C."/>
            <person name="Lipzen A."/>
            <person name="Lutzoni F."/>
            <person name="Magnuson J."/>
            <person name="Mondo S."/>
            <person name="Nolan M."/>
            <person name="Ohm R."/>
            <person name="Pangilinan J."/>
            <person name="Park H.-J."/>
            <person name="Ramirez L."/>
            <person name="Alfaro M."/>
            <person name="Sun H."/>
            <person name="Tritt A."/>
            <person name="Yoshinaga Y."/>
            <person name="Zwiers L.-H."/>
            <person name="Turgeon B."/>
            <person name="Goodwin S."/>
            <person name="Spatafora J."/>
            <person name="Crous P."/>
            <person name="Grigoriev I."/>
        </authorList>
    </citation>
    <scope>NUCLEOTIDE SEQUENCE</scope>
    <source>
        <strain evidence="1">CBS 260.36</strain>
    </source>
</reference>
<evidence type="ECO:0000313" key="1">
    <source>
        <dbReference type="EMBL" id="KAF2148834.1"/>
    </source>
</evidence>
<accession>A0A9P4IXU6</accession>
<sequence>MLALASLQIAVEDAAPTDVMFYVNQTLQLQSRSASAAIAILAPQLPNSPDSETRSAAECVLISCRYTTMLAHVLQVGKKWRTHGLFAVAAVNMVDDEEIDLTASGALANLKQLIAAKKGKGVVSDGIAGMYGRALSCFEFCFIKSKRDTIGWFTMVGDEFVDEINRKDDVARLIFLYWGALLFKTKWMWWAKFIAVRLVDQESQDICRSKDDLWDRDVNWARSEVWLLPQGAELTTTTSKVFSAFSVRESSIFFQLPTESVSKFGASPDPILLCLPSPLVDILVPSYQREMPARYRLLANTGTRYQGAATSDRLSLFPSFGTDMVRRQEEIMRCSPNTTMVYVIIGGLTPSAASGDACWEIGKEVGLLGWDTVQRDSVLTHHRRHGPLHNKVVRLDDVEETRLGSENLLIFS</sequence>
<keyword evidence="2" id="KW-1185">Reference proteome</keyword>
<organism evidence="1 2">
    <name type="scientific">Myriangium duriaei CBS 260.36</name>
    <dbReference type="NCBI Taxonomy" id="1168546"/>
    <lineage>
        <taxon>Eukaryota</taxon>
        <taxon>Fungi</taxon>
        <taxon>Dikarya</taxon>
        <taxon>Ascomycota</taxon>
        <taxon>Pezizomycotina</taxon>
        <taxon>Dothideomycetes</taxon>
        <taxon>Dothideomycetidae</taxon>
        <taxon>Myriangiales</taxon>
        <taxon>Myriangiaceae</taxon>
        <taxon>Myriangium</taxon>
    </lineage>
</organism>
<name>A0A9P4IXU6_9PEZI</name>
<dbReference type="AlphaFoldDB" id="A0A9P4IXU6"/>
<protein>
    <submittedName>
        <fullName evidence="1">Uncharacterized protein</fullName>
    </submittedName>
</protein>
<proteinExistence type="predicted"/>